<dbReference type="SUPFAM" id="SSF56349">
    <property type="entry name" value="DNA breaking-rejoining enzymes"/>
    <property type="match status" value="1"/>
</dbReference>
<name>A0A7Y0BPG3_9SPHN</name>
<keyword evidence="1" id="KW-0233">DNA recombination</keyword>
<dbReference type="Proteomes" id="UP000583556">
    <property type="component" value="Unassembled WGS sequence"/>
</dbReference>
<accession>A0A7Y0BPG3</accession>
<comment type="caution">
    <text evidence="2">The sequence shown here is derived from an EMBL/GenBank/DDBJ whole genome shotgun (WGS) entry which is preliminary data.</text>
</comment>
<evidence type="ECO:0008006" key="4">
    <source>
        <dbReference type="Google" id="ProtNLM"/>
    </source>
</evidence>
<sequence>MSKETLPMIGRLLGHANHQSTARYAHLDDEHLLDAAQQVGDAVMVLLACL</sequence>
<organism evidence="2 3">
    <name type="scientific">Novosphingobium olei</name>
    <dbReference type="NCBI Taxonomy" id="2728851"/>
    <lineage>
        <taxon>Bacteria</taxon>
        <taxon>Pseudomonadati</taxon>
        <taxon>Pseudomonadota</taxon>
        <taxon>Alphaproteobacteria</taxon>
        <taxon>Sphingomonadales</taxon>
        <taxon>Sphingomonadaceae</taxon>
        <taxon>Novosphingobium</taxon>
    </lineage>
</organism>
<dbReference type="InterPro" id="IPR011010">
    <property type="entry name" value="DNA_brk_join_enz"/>
</dbReference>
<dbReference type="EMBL" id="JABBGM010000003">
    <property type="protein sequence ID" value="NML93970.1"/>
    <property type="molecule type" value="Genomic_DNA"/>
</dbReference>
<evidence type="ECO:0000313" key="2">
    <source>
        <dbReference type="EMBL" id="NML93970.1"/>
    </source>
</evidence>
<proteinExistence type="predicted"/>
<dbReference type="Gene3D" id="1.10.443.10">
    <property type="entry name" value="Intergrase catalytic core"/>
    <property type="match status" value="1"/>
</dbReference>
<keyword evidence="3" id="KW-1185">Reference proteome</keyword>
<dbReference type="RefSeq" id="WP_169493222.1">
    <property type="nucleotide sequence ID" value="NZ_JABBGM010000003.1"/>
</dbReference>
<evidence type="ECO:0000313" key="3">
    <source>
        <dbReference type="Proteomes" id="UP000583556"/>
    </source>
</evidence>
<gene>
    <name evidence="2" type="ORF">HHL27_09855</name>
</gene>
<dbReference type="InterPro" id="IPR013762">
    <property type="entry name" value="Integrase-like_cat_sf"/>
</dbReference>
<protein>
    <recommendedName>
        <fullName evidence="4">Integrase</fullName>
    </recommendedName>
</protein>
<dbReference type="AlphaFoldDB" id="A0A7Y0BPG3"/>
<evidence type="ECO:0000256" key="1">
    <source>
        <dbReference type="ARBA" id="ARBA00023172"/>
    </source>
</evidence>
<dbReference type="GO" id="GO:0006310">
    <property type="term" value="P:DNA recombination"/>
    <property type="evidence" value="ECO:0007669"/>
    <property type="project" value="UniProtKB-KW"/>
</dbReference>
<dbReference type="GO" id="GO:0003677">
    <property type="term" value="F:DNA binding"/>
    <property type="evidence" value="ECO:0007669"/>
    <property type="project" value="InterPro"/>
</dbReference>
<dbReference type="GO" id="GO:0015074">
    <property type="term" value="P:DNA integration"/>
    <property type="evidence" value="ECO:0007669"/>
    <property type="project" value="InterPro"/>
</dbReference>
<reference evidence="2 3" key="1">
    <citation type="submission" date="2020-04" db="EMBL/GenBank/DDBJ databases">
        <title>Novosphingobium sp. TW-4 isolated from soil.</title>
        <authorList>
            <person name="Dahal R.H."/>
            <person name="Chaudhary D.K."/>
        </authorList>
    </citation>
    <scope>NUCLEOTIDE SEQUENCE [LARGE SCALE GENOMIC DNA]</scope>
    <source>
        <strain evidence="2 3">TW-4</strain>
    </source>
</reference>